<evidence type="ECO:0000313" key="2">
    <source>
        <dbReference type="EMBL" id="TCO54875.1"/>
    </source>
</evidence>
<dbReference type="Proteomes" id="UP000295680">
    <property type="component" value="Unassembled WGS sequence"/>
</dbReference>
<dbReference type="OrthoDB" id="9803163at2"/>
<accession>A0A4R2JL24</accession>
<name>A0A4R2JL24_9PSEU</name>
<proteinExistence type="predicted"/>
<dbReference type="EMBL" id="SLWS01000008">
    <property type="protein sequence ID" value="TCO54875.1"/>
    <property type="molecule type" value="Genomic_DNA"/>
</dbReference>
<feature type="transmembrane region" description="Helical" evidence="1">
    <location>
        <begin position="189"/>
        <end position="206"/>
    </location>
</feature>
<keyword evidence="1" id="KW-1133">Transmembrane helix</keyword>
<keyword evidence="3" id="KW-1185">Reference proteome</keyword>
<feature type="transmembrane region" description="Helical" evidence="1">
    <location>
        <begin position="113"/>
        <end position="137"/>
    </location>
</feature>
<comment type="caution">
    <text evidence="2">The sequence shown here is derived from an EMBL/GenBank/DDBJ whole genome shotgun (WGS) entry which is preliminary data.</text>
</comment>
<feature type="transmembrane region" description="Helical" evidence="1">
    <location>
        <begin position="61"/>
        <end position="78"/>
    </location>
</feature>
<keyword evidence="1" id="KW-0472">Membrane</keyword>
<evidence type="ECO:0000313" key="3">
    <source>
        <dbReference type="Proteomes" id="UP000295680"/>
    </source>
</evidence>
<sequence length="230" mass="25029">MSVRLVLPVNPFVHSYLFLRRAIGLIGMALPVVLIAGVYAISGDLLTSISGYYYSDLRNVFVGSMCAIGVFLICYRGLDPLEDALSWVAGAAALGVAVFPTRPADSPTALDKAFGYVHLASAAVFFLTLAAFCLFLFPRNEKDPLPDPARKRVRNRVYLACGVAILACMVLTAVFGWLLEAQMRSARPVLWLEAIAVFAFGVSWLVKGQTLWRDAKRPQPRAMDAMAAPA</sequence>
<dbReference type="AlphaFoldDB" id="A0A4R2JL24"/>
<feature type="transmembrane region" description="Helical" evidence="1">
    <location>
        <begin position="85"/>
        <end position="101"/>
    </location>
</feature>
<gene>
    <name evidence="2" type="ORF">EV192_108163</name>
</gene>
<reference evidence="2 3" key="1">
    <citation type="submission" date="2019-03" db="EMBL/GenBank/DDBJ databases">
        <title>Genomic Encyclopedia of Type Strains, Phase IV (KMG-IV): sequencing the most valuable type-strain genomes for metagenomic binning, comparative biology and taxonomic classification.</title>
        <authorList>
            <person name="Goeker M."/>
        </authorList>
    </citation>
    <scope>NUCLEOTIDE SEQUENCE [LARGE SCALE GENOMIC DNA]</scope>
    <source>
        <strain evidence="2 3">DSM 45934</strain>
    </source>
</reference>
<feature type="transmembrane region" description="Helical" evidence="1">
    <location>
        <begin position="21"/>
        <end position="41"/>
    </location>
</feature>
<organism evidence="2 3">
    <name type="scientific">Actinocrispum wychmicini</name>
    <dbReference type="NCBI Taxonomy" id="1213861"/>
    <lineage>
        <taxon>Bacteria</taxon>
        <taxon>Bacillati</taxon>
        <taxon>Actinomycetota</taxon>
        <taxon>Actinomycetes</taxon>
        <taxon>Pseudonocardiales</taxon>
        <taxon>Pseudonocardiaceae</taxon>
        <taxon>Actinocrispum</taxon>
    </lineage>
</organism>
<keyword evidence="1" id="KW-0812">Transmembrane</keyword>
<feature type="transmembrane region" description="Helical" evidence="1">
    <location>
        <begin position="157"/>
        <end position="177"/>
    </location>
</feature>
<evidence type="ECO:0008006" key="4">
    <source>
        <dbReference type="Google" id="ProtNLM"/>
    </source>
</evidence>
<dbReference type="RefSeq" id="WP_132122665.1">
    <property type="nucleotide sequence ID" value="NZ_SLWS01000008.1"/>
</dbReference>
<protein>
    <recommendedName>
        <fullName evidence="4">DUF998 domain-containing protein</fullName>
    </recommendedName>
</protein>
<evidence type="ECO:0000256" key="1">
    <source>
        <dbReference type="SAM" id="Phobius"/>
    </source>
</evidence>